<name>W2XU60_PHYNI</name>
<dbReference type="EMBL" id="ANIX01000249">
    <property type="protein sequence ID" value="ETP25928.1"/>
    <property type="molecule type" value="Genomic_DNA"/>
</dbReference>
<comment type="caution">
    <text evidence="3">The sequence shown here is derived from an EMBL/GenBank/DDBJ whole genome shotgun (WGS) entry which is preliminary data.</text>
</comment>
<dbReference type="GO" id="GO:0008270">
    <property type="term" value="F:zinc ion binding"/>
    <property type="evidence" value="ECO:0007669"/>
    <property type="project" value="UniProtKB-KW"/>
</dbReference>
<evidence type="ECO:0000259" key="2">
    <source>
        <dbReference type="PROSITE" id="PS50966"/>
    </source>
</evidence>
<sequence>MQEARVALDGLENARFAVDYNGKTLTVLYCTSHAGCNAAAKNKMNLSGKYILSRTGTHSPVVVPTDAQRTGIHKPLLTEADNLLLGGQGPKQCLGTLQSRYKKSPEVLALLPTARQLKNRAHKLRKKGEFSITTCADLMLWASPRMCTTKEMFFQHMSYNIEEDGERILKQSFDYQNELLVLDTFSEKLDKGEISLAIIFTSRRLFRTGPRAIIGQRSMHRSSMDFLAATDETYKLHIGGYTLVSFGTFGVHYGETEKYHQTFYPMAFIKAREKKGLLVEKESYDENIKTQLEYLSQARSTSQFEALCALVVDNWITLGEVEYAQWLETEYLTEPWDLWFYSASDAPGVVPNQNPIESHHRPVHSDLLMTAMLLCKDDNHYPKHKRKSSRELSKIDRYFFNADPYVLRDDNALGVKVDGYRTRTYKGSLEGVLRRNETVENIPLKYLSLHAVKVMAQFPVRHDWDPPSWSVHEIERIRNKYKCNCKEFYQNRWLCAHILATLHLVDSLDLKMMLRNFPARKPPGRPRKTTRCLDRDGTRKSQYSVNALVKRLTEKPASAINWSILTMQTSSDEEGEETQRNYIGKIKPSFMRGGKWHWDIEYEELGAAPPMQIEELARTINYSLQMGHNLVPN</sequence>
<dbReference type="PROSITE" id="PS50966">
    <property type="entry name" value="ZF_SWIM"/>
    <property type="match status" value="1"/>
</dbReference>
<evidence type="ECO:0000313" key="4">
    <source>
        <dbReference type="Proteomes" id="UP000018958"/>
    </source>
</evidence>
<feature type="domain" description="SWIM-type" evidence="2">
    <location>
        <begin position="472"/>
        <end position="506"/>
    </location>
</feature>
<dbReference type="InterPro" id="IPR007527">
    <property type="entry name" value="Znf_SWIM"/>
</dbReference>
<protein>
    <recommendedName>
        <fullName evidence="2">SWIM-type domain-containing protein</fullName>
    </recommendedName>
</protein>
<evidence type="ECO:0000256" key="1">
    <source>
        <dbReference type="PROSITE-ProRule" id="PRU00325"/>
    </source>
</evidence>
<keyword evidence="1" id="KW-0862">Zinc</keyword>
<reference evidence="3 4" key="1">
    <citation type="submission" date="2013-11" db="EMBL/GenBank/DDBJ databases">
        <title>The Genome Sequence of Phytophthora parasitica CJ01A1.</title>
        <authorList>
            <consortium name="The Broad Institute Genomics Platform"/>
            <person name="Russ C."/>
            <person name="Tyler B."/>
            <person name="Panabieres F."/>
            <person name="Shan W."/>
            <person name="Tripathy S."/>
            <person name="Grunwald N."/>
            <person name="Machado M."/>
            <person name="Johnson C.S."/>
            <person name="Walker B."/>
            <person name="Young S.K."/>
            <person name="Zeng Q."/>
            <person name="Gargeya S."/>
            <person name="Fitzgerald M."/>
            <person name="Haas B."/>
            <person name="Abouelleil A."/>
            <person name="Allen A.W."/>
            <person name="Alvarado L."/>
            <person name="Arachchi H.M."/>
            <person name="Berlin A.M."/>
            <person name="Chapman S.B."/>
            <person name="Gainer-Dewar J."/>
            <person name="Goldberg J."/>
            <person name="Griggs A."/>
            <person name="Gujja S."/>
            <person name="Hansen M."/>
            <person name="Howarth C."/>
            <person name="Imamovic A."/>
            <person name="Ireland A."/>
            <person name="Larimer J."/>
            <person name="McCowan C."/>
            <person name="Murphy C."/>
            <person name="Pearson M."/>
            <person name="Poon T.W."/>
            <person name="Priest M."/>
            <person name="Roberts A."/>
            <person name="Saif S."/>
            <person name="Shea T."/>
            <person name="Sisk P."/>
            <person name="Sykes S."/>
            <person name="Wortman J."/>
            <person name="Nusbaum C."/>
            <person name="Birren B."/>
        </authorList>
    </citation>
    <scope>NUCLEOTIDE SEQUENCE [LARGE SCALE GENOMIC DNA]</scope>
    <source>
        <strain evidence="3 4">CJ01A1</strain>
    </source>
</reference>
<proteinExistence type="predicted"/>
<gene>
    <name evidence="3" type="ORF">F441_01252</name>
</gene>
<evidence type="ECO:0000313" key="3">
    <source>
        <dbReference type="EMBL" id="ETP25928.1"/>
    </source>
</evidence>
<keyword evidence="1" id="KW-0479">Metal-binding</keyword>
<organism evidence="3 4">
    <name type="scientific">Phytophthora nicotianae CJ01A1</name>
    <dbReference type="NCBI Taxonomy" id="1317063"/>
    <lineage>
        <taxon>Eukaryota</taxon>
        <taxon>Sar</taxon>
        <taxon>Stramenopiles</taxon>
        <taxon>Oomycota</taxon>
        <taxon>Peronosporomycetes</taxon>
        <taxon>Peronosporales</taxon>
        <taxon>Peronosporaceae</taxon>
        <taxon>Phytophthora</taxon>
    </lineage>
</organism>
<keyword evidence="1" id="KW-0863">Zinc-finger</keyword>
<dbReference type="AlphaFoldDB" id="W2XU60"/>
<accession>W2XU60</accession>
<dbReference type="Proteomes" id="UP000018958">
    <property type="component" value="Unassembled WGS sequence"/>
</dbReference>